<feature type="compositionally biased region" description="Basic and acidic residues" evidence="1">
    <location>
        <begin position="170"/>
        <end position="180"/>
    </location>
</feature>
<evidence type="ECO:0000313" key="3">
    <source>
        <dbReference type="Proteomes" id="UP000566995"/>
    </source>
</evidence>
<reference evidence="2 3" key="1">
    <citation type="submission" date="2020-08" db="EMBL/GenBank/DDBJ databases">
        <title>Functional genomics of gut bacteria from endangered species of beetles.</title>
        <authorList>
            <person name="Carlos-Shanley C."/>
        </authorList>
    </citation>
    <scope>NUCLEOTIDE SEQUENCE [LARGE SCALE GENOMIC DNA]</scope>
    <source>
        <strain evidence="2 3">S00179</strain>
    </source>
</reference>
<sequence>MSRKQQLIDRFAKSEDRQVDYSTNLPEDEHAAQYSGREFNGVSVLPNGKEMFYCHHCADWVIEVLGTGMRAGFFVEDNPVEDMAIVDAEGHNFAVIDGRFIVDVWLQHFTETSKQGVFDMHDPADHAAITHHFGDPSKWDLYDPSTKVLLKAEFVPESLRPTIQIAPEFAAEKPSPKGAEDNSPSFG</sequence>
<gene>
    <name evidence="2" type="ORF">HNP46_006081</name>
</gene>
<name>A0A7W7P4Z0_PSENT</name>
<evidence type="ECO:0000256" key="1">
    <source>
        <dbReference type="SAM" id="MobiDB-lite"/>
    </source>
</evidence>
<dbReference type="EMBL" id="JACHLI010000036">
    <property type="protein sequence ID" value="MBB4867170.1"/>
    <property type="molecule type" value="Genomic_DNA"/>
</dbReference>
<dbReference type="AlphaFoldDB" id="A0A7W7P4Z0"/>
<dbReference type="Proteomes" id="UP000566995">
    <property type="component" value="Unassembled WGS sequence"/>
</dbReference>
<feature type="region of interest" description="Disordered" evidence="1">
    <location>
        <begin position="167"/>
        <end position="187"/>
    </location>
</feature>
<proteinExistence type="predicted"/>
<comment type="caution">
    <text evidence="2">The sequence shown here is derived from an EMBL/GenBank/DDBJ whole genome shotgun (WGS) entry which is preliminary data.</text>
</comment>
<organism evidence="2 3">
    <name type="scientific">Pseudomonas nitroreducens</name>
    <dbReference type="NCBI Taxonomy" id="46680"/>
    <lineage>
        <taxon>Bacteria</taxon>
        <taxon>Pseudomonadati</taxon>
        <taxon>Pseudomonadota</taxon>
        <taxon>Gammaproteobacteria</taxon>
        <taxon>Pseudomonadales</taxon>
        <taxon>Pseudomonadaceae</taxon>
        <taxon>Pseudomonas</taxon>
    </lineage>
</organism>
<dbReference type="RefSeq" id="WP_184596429.1">
    <property type="nucleotide sequence ID" value="NZ_JACHLI010000036.1"/>
</dbReference>
<protein>
    <submittedName>
        <fullName evidence="2">Uncharacterized protein</fullName>
    </submittedName>
</protein>
<accession>A0A7W7P4Z0</accession>
<evidence type="ECO:0000313" key="2">
    <source>
        <dbReference type="EMBL" id="MBB4867170.1"/>
    </source>
</evidence>